<dbReference type="GO" id="GO:0022625">
    <property type="term" value="C:cytosolic large ribosomal subunit"/>
    <property type="evidence" value="ECO:0007669"/>
    <property type="project" value="TreeGrafter"/>
</dbReference>
<dbReference type="InterPro" id="IPR029751">
    <property type="entry name" value="Ribosomal_L25_dom"/>
</dbReference>
<feature type="domain" description="Large ribosomal subunit protein bL25 beta" evidence="7">
    <location>
        <begin position="111"/>
        <end position="193"/>
    </location>
</feature>
<dbReference type="NCBIfam" id="NF004132">
    <property type="entry name" value="PRK05618.2-2"/>
    <property type="match status" value="1"/>
</dbReference>
<evidence type="ECO:0000256" key="4">
    <source>
        <dbReference type="ARBA" id="ARBA00023274"/>
    </source>
</evidence>
<dbReference type="CDD" id="cd00495">
    <property type="entry name" value="Ribosomal_L25_TL5_CTC"/>
    <property type="match status" value="1"/>
</dbReference>
<dbReference type="InterPro" id="IPR020057">
    <property type="entry name" value="Ribosomal_bL25_b-dom"/>
</dbReference>
<accession>A0A1W1V5V8</accession>
<dbReference type="EMBL" id="FWWW01000051">
    <property type="protein sequence ID" value="SMB88777.1"/>
    <property type="molecule type" value="Genomic_DNA"/>
</dbReference>
<keyword evidence="2 5" id="KW-0694">RNA-binding</keyword>
<comment type="similarity">
    <text evidence="5">Belongs to the bacterial ribosomal protein bL25 family. CTC subfamily.</text>
</comment>
<feature type="domain" description="Large ribosomal subunit protein bL25 L25" evidence="6">
    <location>
        <begin position="22"/>
        <end position="103"/>
    </location>
</feature>
<dbReference type="GO" id="GO:0008097">
    <property type="term" value="F:5S rRNA binding"/>
    <property type="evidence" value="ECO:0007669"/>
    <property type="project" value="InterPro"/>
</dbReference>
<keyword evidence="1 5" id="KW-0699">rRNA-binding</keyword>
<comment type="function">
    <text evidence="5">This is one of the proteins that binds to the 5S RNA in the ribosome where it forms part of the central protuberance.</text>
</comment>
<dbReference type="AlphaFoldDB" id="A0A1W1V5V8"/>
<evidence type="ECO:0000256" key="2">
    <source>
        <dbReference type="ARBA" id="ARBA00022884"/>
    </source>
</evidence>
<dbReference type="PANTHER" id="PTHR33284:SF1">
    <property type="entry name" value="RIBOSOMAL PROTEIN L25_GLN-TRNA SYNTHETASE, ANTI-CODON-BINDING DOMAIN-CONTAINING PROTEIN"/>
    <property type="match status" value="1"/>
</dbReference>
<evidence type="ECO:0000259" key="7">
    <source>
        <dbReference type="Pfam" id="PF14693"/>
    </source>
</evidence>
<evidence type="ECO:0000313" key="8">
    <source>
        <dbReference type="EMBL" id="SMB88777.1"/>
    </source>
</evidence>
<dbReference type="Proteomes" id="UP000192266">
    <property type="component" value="Unassembled WGS sequence"/>
</dbReference>
<dbReference type="Gene3D" id="2.40.240.10">
    <property type="entry name" value="Ribosomal Protein L25, Chain P"/>
    <property type="match status" value="1"/>
</dbReference>
<dbReference type="InterPro" id="IPR001021">
    <property type="entry name" value="Ribosomal_bL25_long"/>
</dbReference>
<protein>
    <recommendedName>
        <fullName evidence="5">Large ribosomal subunit protein bL25</fullName>
    </recommendedName>
    <alternativeName>
        <fullName evidence="5">General stress protein CTC</fullName>
    </alternativeName>
</protein>
<dbReference type="InterPro" id="IPR020056">
    <property type="entry name" value="Rbsml_bL25/Gln-tRNA_synth_N"/>
</dbReference>
<evidence type="ECO:0000259" key="6">
    <source>
        <dbReference type="Pfam" id="PF01386"/>
    </source>
</evidence>
<name>A0A1W1V5V8_9BACT</name>
<dbReference type="NCBIfam" id="TIGR00731">
    <property type="entry name" value="bL25_bact_ctc"/>
    <property type="match status" value="1"/>
</dbReference>
<keyword evidence="4 5" id="KW-0687">Ribonucleoprotein</keyword>
<dbReference type="InterPro" id="IPR020930">
    <property type="entry name" value="Ribosomal_uL5_bac-type"/>
</dbReference>
<dbReference type="InterPro" id="IPR011035">
    <property type="entry name" value="Ribosomal_bL25/Gln-tRNA_synth"/>
</dbReference>
<comment type="subunit">
    <text evidence="5">Part of the 50S ribosomal subunit; part of the 5S rRNA/L5/L18/L25 subcomplex. Contacts the 5S rRNA. Binds to the 5S rRNA independently of L5 and L18.</text>
</comment>
<keyword evidence="3 5" id="KW-0689">Ribosomal protein</keyword>
<dbReference type="InterPro" id="IPR037121">
    <property type="entry name" value="Ribosomal_bL25_C"/>
</dbReference>
<gene>
    <name evidence="5" type="primary">rplY</name>
    <name evidence="5" type="synonym">ctc</name>
    <name evidence="8" type="ORF">SAMN00120144_3474</name>
</gene>
<proteinExistence type="inferred from homology"/>
<dbReference type="PANTHER" id="PTHR33284">
    <property type="entry name" value="RIBOSOMAL PROTEIN L25/GLN-TRNA SYNTHETASE, ANTI-CODON-BINDING DOMAIN-CONTAINING PROTEIN"/>
    <property type="match status" value="1"/>
</dbReference>
<evidence type="ECO:0000256" key="5">
    <source>
        <dbReference type="HAMAP-Rule" id="MF_01334"/>
    </source>
</evidence>
<evidence type="ECO:0000313" key="9">
    <source>
        <dbReference type="Proteomes" id="UP000192266"/>
    </source>
</evidence>
<dbReference type="Pfam" id="PF14693">
    <property type="entry name" value="Ribosomal_TL5_C"/>
    <property type="match status" value="1"/>
</dbReference>
<dbReference type="STRING" id="645990.SAMN00120144_3474"/>
<organism evidence="8 9">
    <name type="scientific">Hymenobacter roseosalivarius DSM 11622</name>
    <dbReference type="NCBI Taxonomy" id="645990"/>
    <lineage>
        <taxon>Bacteria</taxon>
        <taxon>Pseudomonadati</taxon>
        <taxon>Bacteroidota</taxon>
        <taxon>Cytophagia</taxon>
        <taxon>Cytophagales</taxon>
        <taxon>Hymenobacteraceae</taxon>
        <taxon>Hymenobacter</taxon>
    </lineage>
</organism>
<reference evidence="8 9" key="1">
    <citation type="submission" date="2017-04" db="EMBL/GenBank/DDBJ databases">
        <authorList>
            <person name="Afonso C.L."/>
            <person name="Miller P.J."/>
            <person name="Scott M.A."/>
            <person name="Spackman E."/>
            <person name="Goraichik I."/>
            <person name="Dimitrov K.M."/>
            <person name="Suarez D.L."/>
            <person name="Swayne D.E."/>
        </authorList>
    </citation>
    <scope>NUCLEOTIDE SEQUENCE [LARGE SCALE GENOMIC DNA]</scope>
    <source>
        <strain evidence="8 9">DSM 11622</strain>
    </source>
</reference>
<dbReference type="GO" id="GO:0006412">
    <property type="term" value="P:translation"/>
    <property type="evidence" value="ECO:0007669"/>
    <property type="project" value="UniProtKB-UniRule"/>
</dbReference>
<keyword evidence="9" id="KW-1185">Reference proteome</keyword>
<evidence type="ECO:0000256" key="3">
    <source>
        <dbReference type="ARBA" id="ARBA00022980"/>
    </source>
</evidence>
<dbReference type="Pfam" id="PF01386">
    <property type="entry name" value="Ribosomal_L25p"/>
    <property type="match status" value="1"/>
</dbReference>
<sequence>MGTENTFSKNTLFMKSLEIVGFKRANLGKKEAKQLRLDSYVPCVMYGAGEQVHFSAPAILFRELLYTPEVHIVDLNVEGTIYRAIVQDAQFHPVNEMLLHVDFLQLQDGKEVKMDIPVKYIGTSPGVQQGGKLISKLRKVKVKALPENLPDYVEVDISDLDLGKSIKVSKVQPTNYTILTNSLAPIATVAIPRALKGAMAGEK</sequence>
<evidence type="ECO:0000256" key="1">
    <source>
        <dbReference type="ARBA" id="ARBA00022730"/>
    </source>
</evidence>
<dbReference type="HAMAP" id="MF_01334">
    <property type="entry name" value="Ribosomal_bL25_CTC"/>
    <property type="match status" value="1"/>
</dbReference>
<dbReference type="Gene3D" id="2.170.120.20">
    <property type="entry name" value="Ribosomal protein L25, beta domain"/>
    <property type="match status" value="1"/>
</dbReference>
<dbReference type="GO" id="GO:0003735">
    <property type="term" value="F:structural constituent of ribosome"/>
    <property type="evidence" value="ECO:0007669"/>
    <property type="project" value="InterPro"/>
</dbReference>
<dbReference type="SUPFAM" id="SSF50715">
    <property type="entry name" value="Ribosomal protein L25-like"/>
    <property type="match status" value="1"/>
</dbReference>